<name>A0AAQ4DV16_AMBAM</name>
<organism evidence="1 2">
    <name type="scientific">Amblyomma americanum</name>
    <name type="common">Lone star tick</name>
    <dbReference type="NCBI Taxonomy" id="6943"/>
    <lineage>
        <taxon>Eukaryota</taxon>
        <taxon>Metazoa</taxon>
        <taxon>Ecdysozoa</taxon>
        <taxon>Arthropoda</taxon>
        <taxon>Chelicerata</taxon>
        <taxon>Arachnida</taxon>
        <taxon>Acari</taxon>
        <taxon>Parasitiformes</taxon>
        <taxon>Ixodida</taxon>
        <taxon>Ixodoidea</taxon>
        <taxon>Ixodidae</taxon>
        <taxon>Amblyomminae</taxon>
        <taxon>Amblyomma</taxon>
    </lineage>
</organism>
<dbReference type="EMBL" id="JARKHS020026462">
    <property type="protein sequence ID" value="KAK8766306.1"/>
    <property type="molecule type" value="Genomic_DNA"/>
</dbReference>
<protein>
    <submittedName>
        <fullName evidence="1">Uncharacterized protein</fullName>
    </submittedName>
</protein>
<keyword evidence="2" id="KW-1185">Reference proteome</keyword>
<sequence>MTVKKKYENSWKSVRTSSGKIYDLIRCSACLKIIYTVIDKKFDDVHLCSHASASTLLSNLSITAAGQFAASQC</sequence>
<evidence type="ECO:0000313" key="2">
    <source>
        <dbReference type="Proteomes" id="UP001321473"/>
    </source>
</evidence>
<accession>A0AAQ4DV16</accession>
<proteinExistence type="predicted"/>
<comment type="caution">
    <text evidence="1">The sequence shown here is derived from an EMBL/GenBank/DDBJ whole genome shotgun (WGS) entry which is preliminary data.</text>
</comment>
<gene>
    <name evidence="1" type="ORF">V5799_006912</name>
</gene>
<reference evidence="1 2" key="1">
    <citation type="journal article" date="2023" name="Arcadia Sci">
        <title>De novo assembly of a long-read Amblyomma americanum tick genome.</title>
        <authorList>
            <person name="Chou S."/>
            <person name="Poskanzer K.E."/>
            <person name="Rollins M."/>
            <person name="Thuy-Boun P.S."/>
        </authorList>
    </citation>
    <scope>NUCLEOTIDE SEQUENCE [LARGE SCALE GENOMIC DNA]</scope>
    <source>
        <strain evidence="1">F_SG_1</strain>
        <tissue evidence="1">Salivary glands</tissue>
    </source>
</reference>
<dbReference type="Proteomes" id="UP001321473">
    <property type="component" value="Unassembled WGS sequence"/>
</dbReference>
<dbReference type="AlphaFoldDB" id="A0AAQ4DV16"/>
<evidence type="ECO:0000313" key="1">
    <source>
        <dbReference type="EMBL" id="KAK8766306.1"/>
    </source>
</evidence>